<reference evidence="1 2" key="1">
    <citation type="journal article" date="2023" name="Plants (Basel)">
        <title>Bridging the Gap: Combining Genomics and Transcriptomics Approaches to Understand Stylosanthes scabra, an Orphan Legume from the Brazilian Caatinga.</title>
        <authorList>
            <person name="Ferreira-Neto J.R.C."/>
            <person name="da Silva M.D."/>
            <person name="Binneck E."/>
            <person name="de Melo N.F."/>
            <person name="da Silva R.H."/>
            <person name="de Melo A.L.T.M."/>
            <person name="Pandolfi V."/>
            <person name="Bustamante F.O."/>
            <person name="Brasileiro-Vidal A.C."/>
            <person name="Benko-Iseppon A.M."/>
        </authorList>
    </citation>
    <scope>NUCLEOTIDE SEQUENCE [LARGE SCALE GENOMIC DNA]</scope>
    <source>
        <tissue evidence="1">Leaves</tissue>
    </source>
</reference>
<gene>
    <name evidence="1" type="ORF">PIB30_044934</name>
</gene>
<keyword evidence="2" id="KW-1185">Reference proteome</keyword>
<accession>A0ABU6ZES4</accession>
<evidence type="ECO:0000313" key="1">
    <source>
        <dbReference type="EMBL" id="MED6220453.1"/>
    </source>
</evidence>
<proteinExistence type="predicted"/>
<evidence type="ECO:0008006" key="3">
    <source>
        <dbReference type="Google" id="ProtNLM"/>
    </source>
</evidence>
<comment type="caution">
    <text evidence="1">The sequence shown here is derived from an EMBL/GenBank/DDBJ whole genome shotgun (WGS) entry which is preliminary data.</text>
</comment>
<organism evidence="1 2">
    <name type="scientific">Stylosanthes scabra</name>
    <dbReference type="NCBI Taxonomy" id="79078"/>
    <lineage>
        <taxon>Eukaryota</taxon>
        <taxon>Viridiplantae</taxon>
        <taxon>Streptophyta</taxon>
        <taxon>Embryophyta</taxon>
        <taxon>Tracheophyta</taxon>
        <taxon>Spermatophyta</taxon>
        <taxon>Magnoliopsida</taxon>
        <taxon>eudicotyledons</taxon>
        <taxon>Gunneridae</taxon>
        <taxon>Pentapetalae</taxon>
        <taxon>rosids</taxon>
        <taxon>fabids</taxon>
        <taxon>Fabales</taxon>
        <taxon>Fabaceae</taxon>
        <taxon>Papilionoideae</taxon>
        <taxon>50 kb inversion clade</taxon>
        <taxon>dalbergioids sensu lato</taxon>
        <taxon>Dalbergieae</taxon>
        <taxon>Pterocarpus clade</taxon>
        <taxon>Stylosanthes</taxon>
    </lineage>
</organism>
<dbReference type="Proteomes" id="UP001341840">
    <property type="component" value="Unassembled WGS sequence"/>
</dbReference>
<dbReference type="EMBL" id="JASCZI010272131">
    <property type="protein sequence ID" value="MED6220453.1"/>
    <property type="molecule type" value="Genomic_DNA"/>
</dbReference>
<evidence type="ECO:0000313" key="2">
    <source>
        <dbReference type="Proteomes" id="UP001341840"/>
    </source>
</evidence>
<sequence length="108" mass="12355">MSRFRNTRGKELMTNAAYNASVKGAEHYLEALEAHSPDMHAWALSFRRDLWMKYVDEGRRWGHMTTNLSECINSVLKGTRRAAANLQRVAVTRDAQSLVSPAQHRRTP</sequence>
<protein>
    <recommendedName>
        <fullName evidence="3">Transposase IS204/IS1001/IS1096/IS1165 DDE domain-containing protein</fullName>
    </recommendedName>
</protein>
<name>A0ABU6ZES4_9FABA</name>